<evidence type="ECO:0000259" key="7">
    <source>
        <dbReference type="Pfam" id="PF17827"/>
    </source>
</evidence>
<dbReference type="Gene3D" id="1.10.8.10">
    <property type="entry name" value="DNA helicase RuvA subunit, C-terminal domain"/>
    <property type="match status" value="1"/>
</dbReference>
<feature type="binding site" evidence="5">
    <location>
        <position position="237"/>
    </location>
    <ligand>
        <name>S-adenosyl-L-methionine</name>
        <dbReference type="ChEBI" id="CHEBI:59789"/>
    </ligand>
</feature>
<dbReference type="NCBIfam" id="TIGR00536">
    <property type="entry name" value="hemK_fam"/>
    <property type="match status" value="1"/>
</dbReference>
<dbReference type="GO" id="GO:0003676">
    <property type="term" value="F:nucleic acid binding"/>
    <property type="evidence" value="ECO:0007669"/>
    <property type="project" value="InterPro"/>
</dbReference>
<comment type="catalytic activity">
    <reaction evidence="4 5">
        <text>L-glutaminyl-[peptide chain release factor] + S-adenosyl-L-methionine = N(5)-methyl-L-glutaminyl-[peptide chain release factor] + S-adenosyl-L-homocysteine + H(+)</text>
        <dbReference type="Rhea" id="RHEA:42896"/>
        <dbReference type="Rhea" id="RHEA-COMP:10271"/>
        <dbReference type="Rhea" id="RHEA-COMP:10272"/>
        <dbReference type="ChEBI" id="CHEBI:15378"/>
        <dbReference type="ChEBI" id="CHEBI:30011"/>
        <dbReference type="ChEBI" id="CHEBI:57856"/>
        <dbReference type="ChEBI" id="CHEBI:59789"/>
        <dbReference type="ChEBI" id="CHEBI:61891"/>
        <dbReference type="EC" id="2.1.1.297"/>
    </reaction>
</comment>
<feature type="binding site" evidence="5">
    <location>
        <position position="210"/>
    </location>
    <ligand>
        <name>S-adenosyl-L-methionine</name>
        <dbReference type="ChEBI" id="CHEBI:59789"/>
    </ligand>
</feature>
<evidence type="ECO:0000313" key="9">
    <source>
        <dbReference type="Proteomes" id="UP000886829"/>
    </source>
</evidence>
<reference evidence="8" key="1">
    <citation type="journal article" date="2021" name="PeerJ">
        <title>Extensive microbial diversity within the chicken gut microbiome revealed by metagenomics and culture.</title>
        <authorList>
            <person name="Gilroy R."/>
            <person name="Ravi A."/>
            <person name="Getino M."/>
            <person name="Pursley I."/>
            <person name="Horton D.L."/>
            <person name="Alikhan N.F."/>
            <person name="Baker D."/>
            <person name="Gharbi K."/>
            <person name="Hall N."/>
            <person name="Watson M."/>
            <person name="Adriaenssens E.M."/>
            <person name="Foster-Nyarko E."/>
            <person name="Jarju S."/>
            <person name="Secka A."/>
            <person name="Antonio M."/>
            <person name="Oren A."/>
            <person name="Chaudhuri R.R."/>
            <person name="La Ragione R."/>
            <person name="Hildebrand F."/>
            <person name="Pallen M.J."/>
        </authorList>
    </citation>
    <scope>NUCLEOTIDE SEQUENCE</scope>
    <source>
        <strain evidence="8">USASDec5-558</strain>
    </source>
</reference>
<dbReference type="GO" id="GO:0032259">
    <property type="term" value="P:methylation"/>
    <property type="evidence" value="ECO:0007669"/>
    <property type="project" value="UniProtKB-KW"/>
</dbReference>
<dbReference type="AlphaFoldDB" id="A0A9D2B025"/>
<evidence type="ECO:0000256" key="4">
    <source>
        <dbReference type="ARBA" id="ARBA00048391"/>
    </source>
</evidence>
<dbReference type="PANTHER" id="PTHR18895:SF74">
    <property type="entry name" value="MTRF1L RELEASE FACTOR GLUTAMINE METHYLTRANSFERASE"/>
    <property type="match status" value="1"/>
</dbReference>
<dbReference type="PROSITE" id="PS00092">
    <property type="entry name" value="N6_MTASE"/>
    <property type="match status" value="1"/>
</dbReference>
<feature type="domain" description="Release factor glutamine methyltransferase N-terminal" evidence="7">
    <location>
        <begin position="73"/>
        <end position="142"/>
    </location>
</feature>
<dbReference type="GO" id="GO:0102559">
    <property type="term" value="F:peptide chain release factor N(5)-glutamine methyltransferase activity"/>
    <property type="evidence" value="ECO:0007669"/>
    <property type="project" value="UniProtKB-EC"/>
</dbReference>
<feature type="binding site" evidence="5">
    <location>
        <begin position="261"/>
        <end position="264"/>
    </location>
    <ligand>
        <name>substrate</name>
    </ligand>
</feature>
<accession>A0A9D2B025</accession>
<dbReference type="EC" id="2.1.1.297" evidence="5"/>
<gene>
    <name evidence="5 8" type="primary">prmC</name>
    <name evidence="8" type="ORF">H9850_01855</name>
</gene>
<protein>
    <recommendedName>
        <fullName evidence="5">Release factor glutamine methyltransferase</fullName>
        <shortName evidence="5">RF MTase</shortName>
        <ecNumber evidence="5">2.1.1.297</ecNumber>
    </recommendedName>
    <alternativeName>
        <fullName evidence="5">N5-glutamine methyltransferase PrmC</fullName>
    </alternativeName>
    <alternativeName>
        <fullName evidence="5">Protein-(glutamine-N5) MTase PrmC</fullName>
    </alternativeName>
    <alternativeName>
        <fullName evidence="5">Protein-glutamine N-methyltransferase PrmC</fullName>
    </alternativeName>
</protein>
<proteinExistence type="inferred from homology"/>
<comment type="function">
    <text evidence="5">Methylates the class 1 translation termination release factors RF1/PrfA and RF2/PrfB on the glutamine residue of the universally conserved GGQ motif.</text>
</comment>
<dbReference type="Proteomes" id="UP000886829">
    <property type="component" value="Unassembled WGS sequence"/>
</dbReference>
<dbReference type="HAMAP" id="MF_02126">
    <property type="entry name" value="RF_methyltr_PrmC"/>
    <property type="match status" value="1"/>
</dbReference>
<dbReference type="InterPro" id="IPR050320">
    <property type="entry name" value="N5-glutamine_MTase"/>
</dbReference>
<sequence length="355" mass="39672">MDGEGFLCLWPRSWWQNLDPTVSRCLLSEGSREFPIGAFSGREGSDSAGRCGRHRAGVGATVVEESKVQIRALVNQAVVLLREQGFESARLEAELLMMHVTKFNKVQLLTHDLEELPALDETVYKALVDQRLQGTPIAYILGERDFWDLTLKVTPDTLIPRPDTEILVEKALTLIQCNHCRDVLDLGTGTGAIILALKHSAPEIRATAVDLSPNALAVAMENAQRYHLDVDFRCGSWFTPLLPEREGAKGFKPQFDLIVSNPPYIEEYDPHLQEGDVRFEPLSALVSGHDGLKDIRLIVHESRAFLRPNGYLMFEHGYNQGAAVRQLLEEVGFAQVETLRDYGQNERVTLGRALS</sequence>
<evidence type="ECO:0000313" key="8">
    <source>
        <dbReference type="EMBL" id="HIX56200.1"/>
    </source>
</evidence>
<dbReference type="InterPro" id="IPR004556">
    <property type="entry name" value="HemK-like"/>
</dbReference>
<comment type="caution">
    <text evidence="8">The sequence shown here is derived from an EMBL/GenBank/DDBJ whole genome shotgun (WGS) entry which is preliminary data.</text>
</comment>
<evidence type="ECO:0000256" key="5">
    <source>
        <dbReference type="HAMAP-Rule" id="MF_02126"/>
    </source>
</evidence>
<evidence type="ECO:0000259" key="6">
    <source>
        <dbReference type="Pfam" id="PF05175"/>
    </source>
</evidence>
<reference evidence="8" key="2">
    <citation type="submission" date="2021-04" db="EMBL/GenBank/DDBJ databases">
        <authorList>
            <person name="Gilroy R."/>
        </authorList>
    </citation>
    <scope>NUCLEOTIDE SEQUENCE</scope>
    <source>
        <strain evidence="8">USASDec5-558</strain>
    </source>
</reference>
<dbReference type="InterPro" id="IPR029063">
    <property type="entry name" value="SAM-dependent_MTases_sf"/>
</dbReference>
<name>A0A9D2B025_9GAMM</name>
<keyword evidence="3 5" id="KW-0949">S-adenosyl-L-methionine</keyword>
<feature type="binding site" evidence="5">
    <location>
        <position position="261"/>
    </location>
    <ligand>
        <name>S-adenosyl-L-methionine</name>
        <dbReference type="ChEBI" id="CHEBI:59789"/>
    </ligand>
</feature>
<dbReference type="InterPro" id="IPR019874">
    <property type="entry name" value="RF_methyltr_PrmC"/>
</dbReference>
<comment type="similarity">
    <text evidence="5">Belongs to the protein N5-glutamine methyltransferase family. PrmC subfamily.</text>
</comment>
<dbReference type="InterPro" id="IPR007848">
    <property type="entry name" value="Small_mtfrase_dom"/>
</dbReference>
<evidence type="ECO:0000256" key="2">
    <source>
        <dbReference type="ARBA" id="ARBA00022679"/>
    </source>
</evidence>
<dbReference type="InterPro" id="IPR002052">
    <property type="entry name" value="DNA_methylase_N6_adenine_CS"/>
</dbReference>
<organism evidence="8 9">
    <name type="scientific">Candidatus Anaerobiospirillum pullistercoris</name>
    <dbReference type="NCBI Taxonomy" id="2838452"/>
    <lineage>
        <taxon>Bacteria</taxon>
        <taxon>Pseudomonadati</taxon>
        <taxon>Pseudomonadota</taxon>
        <taxon>Gammaproteobacteria</taxon>
        <taxon>Aeromonadales</taxon>
        <taxon>Succinivibrionaceae</taxon>
        <taxon>Anaerobiospirillum</taxon>
    </lineage>
</organism>
<evidence type="ECO:0000256" key="3">
    <source>
        <dbReference type="ARBA" id="ARBA00022691"/>
    </source>
</evidence>
<feature type="domain" description="Methyltransferase small" evidence="6">
    <location>
        <begin position="175"/>
        <end position="267"/>
    </location>
</feature>
<dbReference type="FunFam" id="3.40.50.150:FF:000053">
    <property type="entry name" value="Release factor glutamine methyltransferase"/>
    <property type="match status" value="1"/>
</dbReference>
<dbReference type="InterPro" id="IPR040758">
    <property type="entry name" value="PrmC_N"/>
</dbReference>
<dbReference type="Pfam" id="PF05175">
    <property type="entry name" value="MTS"/>
    <property type="match status" value="1"/>
</dbReference>
<keyword evidence="1 5" id="KW-0489">Methyltransferase</keyword>
<dbReference type="EMBL" id="DXEV01000033">
    <property type="protein sequence ID" value="HIX56200.1"/>
    <property type="molecule type" value="Genomic_DNA"/>
</dbReference>
<dbReference type="PANTHER" id="PTHR18895">
    <property type="entry name" value="HEMK METHYLTRANSFERASE"/>
    <property type="match status" value="1"/>
</dbReference>
<dbReference type="CDD" id="cd02440">
    <property type="entry name" value="AdoMet_MTases"/>
    <property type="match status" value="1"/>
</dbReference>
<dbReference type="SUPFAM" id="SSF53335">
    <property type="entry name" value="S-adenosyl-L-methionine-dependent methyltransferases"/>
    <property type="match status" value="1"/>
</dbReference>
<evidence type="ECO:0000256" key="1">
    <source>
        <dbReference type="ARBA" id="ARBA00022603"/>
    </source>
</evidence>
<dbReference type="Gene3D" id="3.40.50.150">
    <property type="entry name" value="Vaccinia Virus protein VP39"/>
    <property type="match status" value="1"/>
</dbReference>
<dbReference type="Pfam" id="PF17827">
    <property type="entry name" value="PrmC_N"/>
    <property type="match status" value="1"/>
</dbReference>
<keyword evidence="2 5" id="KW-0808">Transferase</keyword>
<feature type="binding site" evidence="5">
    <location>
        <begin position="187"/>
        <end position="191"/>
    </location>
    <ligand>
        <name>S-adenosyl-L-methionine</name>
        <dbReference type="ChEBI" id="CHEBI:59789"/>
    </ligand>
</feature>
<dbReference type="NCBIfam" id="TIGR03534">
    <property type="entry name" value="RF_mod_PrmC"/>
    <property type="match status" value="1"/>
</dbReference>